<evidence type="ECO:0000313" key="1">
    <source>
        <dbReference type="EMBL" id="KRP69710.1"/>
    </source>
</evidence>
<keyword evidence="4" id="KW-1185">Reference proteome</keyword>
<sequence>MRQVQKITVNNKGGYVFNFKVQWLKSDGKWYTSTWNSGDYPVAQSRTTPNLETIGVPPDALAVTVYGHALAGSSGQGTPFVGYAANGQIATYDAVGTTIIGFAINLIE</sequence>
<dbReference type="Proteomes" id="UP000050852">
    <property type="component" value="Unassembled WGS sequence"/>
</dbReference>
<dbReference type="InterPro" id="IPR038700">
    <property type="entry name" value="Thiol_cytolys_C_sf"/>
</dbReference>
<dbReference type="Gene3D" id="2.60.40.1430">
    <property type="entry name" value="Perfringolysin, domain 4"/>
    <property type="match status" value="1"/>
</dbReference>
<dbReference type="OrthoDB" id="6883024at2"/>
<organism evidence="1 3">
    <name type="scientific">Pseudomonas paralactis</name>
    <dbReference type="NCBI Taxonomy" id="1615673"/>
    <lineage>
        <taxon>Bacteria</taxon>
        <taxon>Pseudomonadati</taxon>
        <taxon>Pseudomonadota</taxon>
        <taxon>Gammaproteobacteria</taxon>
        <taxon>Pseudomonadales</taxon>
        <taxon>Pseudomonadaceae</taxon>
        <taxon>Pseudomonas</taxon>
    </lineage>
</organism>
<proteinExistence type="predicted"/>
<comment type="caution">
    <text evidence="1">The sequence shown here is derived from an EMBL/GenBank/DDBJ whole genome shotgun (WGS) entry which is preliminary data.</text>
</comment>
<name>A0A0R3AJ17_9PSED</name>
<protein>
    <submittedName>
        <fullName evidence="1">Uncharacterized protein</fullName>
    </submittedName>
</protein>
<dbReference type="AlphaFoldDB" id="A0A0R3AJ17"/>
<dbReference type="Proteomes" id="UP000607562">
    <property type="component" value="Unassembled WGS sequence"/>
</dbReference>
<evidence type="ECO:0000313" key="2">
    <source>
        <dbReference type="EMBL" id="MBI6635892.1"/>
    </source>
</evidence>
<evidence type="ECO:0000313" key="3">
    <source>
        <dbReference type="Proteomes" id="UP000050852"/>
    </source>
</evidence>
<accession>A0A0R3AJ17</accession>
<dbReference type="RefSeq" id="WP_057704119.1">
    <property type="nucleotide sequence ID" value="NZ_JAEILM010000103.1"/>
</dbReference>
<dbReference type="EMBL" id="JYLN01000010">
    <property type="protein sequence ID" value="KRP69710.1"/>
    <property type="molecule type" value="Genomic_DNA"/>
</dbReference>
<evidence type="ECO:0000313" key="4">
    <source>
        <dbReference type="Proteomes" id="UP000607562"/>
    </source>
</evidence>
<dbReference type="PATRIC" id="fig|1615673.3.peg.153"/>
<dbReference type="EMBL" id="JAEILM010000103">
    <property type="protein sequence ID" value="MBI6635892.1"/>
    <property type="molecule type" value="Genomic_DNA"/>
</dbReference>
<gene>
    <name evidence="1" type="ORF">TX23_22760</name>
    <name evidence="2" type="ORF">YA0871_24835</name>
</gene>
<reference evidence="2 4" key="2">
    <citation type="submission" date="2020-12" db="EMBL/GenBank/DDBJ databases">
        <title>Comparative genomic insights into the epidemiology and virulence of plant pathogenic Pseudomonads from Turkey.</title>
        <authorList>
            <person name="Dillon M."/>
            <person name="Ruiz-Bedoya T."/>
            <person name="Bendalovic-Torma C."/>
            <person name="Guttman K.M."/>
            <person name="Kwak H."/>
            <person name="Middleton M.A."/>
            <person name="Wang P.W."/>
            <person name="Horuz S."/>
            <person name="Aysan Y."/>
            <person name="Guttman D.S."/>
        </authorList>
    </citation>
    <scope>NUCLEOTIDE SEQUENCE [LARGE SCALE GENOMIC DNA]</scope>
    <source>
        <strain evidence="2 4">Marul_2_1</strain>
    </source>
</reference>
<reference evidence="1 3" key="1">
    <citation type="submission" date="2015-02" db="EMBL/GenBank/DDBJ databases">
        <title>Two Pseudomonas sp. nov., isolated from raw milk.</title>
        <authorList>
            <person name="Wenning M."/>
            <person name="von Neubeck M."/>
            <person name="Huptas C."/>
            <person name="Scherer S."/>
        </authorList>
    </citation>
    <scope>NUCLEOTIDE SEQUENCE [LARGE SCALE GENOMIC DNA]</scope>
    <source>
        <strain evidence="1 3">DSM 29164</strain>
    </source>
</reference>